<name>A0A8S9PKA1_BRACR</name>
<evidence type="ECO:0000313" key="3">
    <source>
        <dbReference type="Proteomes" id="UP000712600"/>
    </source>
</evidence>
<reference evidence="2" key="1">
    <citation type="submission" date="2019-12" db="EMBL/GenBank/DDBJ databases">
        <title>Genome sequencing and annotation of Brassica cretica.</title>
        <authorList>
            <person name="Studholme D.J."/>
            <person name="Sarris P."/>
        </authorList>
    </citation>
    <scope>NUCLEOTIDE SEQUENCE</scope>
    <source>
        <strain evidence="2">PFS-109/04</strain>
        <tissue evidence="2">Leaf</tissue>
    </source>
</reference>
<dbReference type="AlphaFoldDB" id="A0A8S9PKA1"/>
<dbReference type="EMBL" id="QGKX02001521">
    <property type="protein sequence ID" value="KAF3513223.1"/>
    <property type="molecule type" value="Genomic_DNA"/>
</dbReference>
<dbReference type="Proteomes" id="UP000712600">
    <property type="component" value="Unassembled WGS sequence"/>
</dbReference>
<organism evidence="2 3">
    <name type="scientific">Brassica cretica</name>
    <name type="common">Mustard</name>
    <dbReference type="NCBI Taxonomy" id="69181"/>
    <lineage>
        <taxon>Eukaryota</taxon>
        <taxon>Viridiplantae</taxon>
        <taxon>Streptophyta</taxon>
        <taxon>Embryophyta</taxon>
        <taxon>Tracheophyta</taxon>
        <taxon>Spermatophyta</taxon>
        <taxon>Magnoliopsida</taxon>
        <taxon>eudicotyledons</taxon>
        <taxon>Gunneridae</taxon>
        <taxon>Pentapetalae</taxon>
        <taxon>rosids</taxon>
        <taxon>malvids</taxon>
        <taxon>Brassicales</taxon>
        <taxon>Brassicaceae</taxon>
        <taxon>Brassiceae</taxon>
        <taxon>Brassica</taxon>
    </lineage>
</organism>
<protein>
    <submittedName>
        <fullName evidence="2">Uncharacterized protein</fullName>
    </submittedName>
</protein>
<comment type="caution">
    <text evidence="2">The sequence shown here is derived from an EMBL/GenBank/DDBJ whole genome shotgun (WGS) entry which is preliminary data.</text>
</comment>
<accession>A0A8S9PKA1</accession>
<evidence type="ECO:0000256" key="1">
    <source>
        <dbReference type="SAM" id="MobiDB-lite"/>
    </source>
</evidence>
<feature type="region of interest" description="Disordered" evidence="1">
    <location>
        <begin position="1"/>
        <end position="35"/>
    </location>
</feature>
<feature type="compositionally biased region" description="Basic and acidic residues" evidence="1">
    <location>
        <begin position="155"/>
        <end position="164"/>
    </location>
</feature>
<feature type="region of interest" description="Disordered" evidence="1">
    <location>
        <begin position="83"/>
        <end position="102"/>
    </location>
</feature>
<feature type="region of interest" description="Disordered" evidence="1">
    <location>
        <begin position="128"/>
        <end position="191"/>
    </location>
</feature>
<sequence length="191" mass="21652">MRRSRSPLHPGGNRKLTRCDLSERPLQVAPEAQSDLARVTPRGRSYFYRVTTTQWSRSDLSERHTEVAPEAWSDAEKSLAFSSLGDTKMGPERRIAATPPGRSRSLERLLEVAARLFSKLDHPRSNPYAHEFSFPLSKKNVDEQSENASWKRGHSRDNSLEMRQSDSFAKVGRAKQQPIKDDVNDSSSEDV</sequence>
<evidence type="ECO:0000313" key="2">
    <source>
        <dbReference type="EMBL" id="KAF3513223.1"/>
    </source>
</evidence>
<gene>
    <name evidence="2" type="ORF">F2Q69_00002497</name>
</gene>
<proteinExistence type="predicted"/>